<feature type="region of interest" description="Disordered" evidence="1">
    <location>
        <begin position="2136"/>
        <end position="2193"/>
    </location>
</feature>
<feature type="compositionally biased region" description="Low complexity" evidence="1">
    <location>
        <begin position="2333"/>
        <end position="2342"/>
    </location>
</feature>
<feature type="compositionally biased region" description="Basic and acidic residues" evidence="1">
    <location>
        <begin position="2657"/>
        <end position="2672"/>
    </location>
</feature>
<feature type="region of interest" description="Disordered" evidence="1">
    <location>
        <begin position="2333"/>
        <end position="2375"/>
    </location>
</feature>
<feature type="compositionally biased region" description="Basic and acidic residues" evidence="1">
    <location>
        <begin position="3651"/>
        <end position="3663"/>
    </location>
</feature>
<feature type="compositionally biased region" description="Basic and acidic residues" evidence="1">
    <location>
        <begin position="1376"/>
        <end position="1393"/>
    </location>
</feature>
<feature type="compositionally biased region" description="Low complexity" evidence="1">
    <location>
        <begin position="670"/>
        <end position="688"/>
    </location>
</feature>
<feature type="compositionally biased region" description="Low complexity" evidence="1">
    <location>
        <begin position="4045"/>
        <end position="4058"/>
    </location>
</feature>
<dbReference type="VEuPathDB" id="CryptoDB:Cvel_18420"/>
<feature type="compositionally biased region" description="Basic and acidic residues" evidence="1">
    <location>
        <begin position="1644"/>
        <end position="1653"/>
    </location>
</feature>
<feature type="region of interest" description="Disordered" evidence="1">
    <location>
        <begin position="3166"/>
        <end position="3214"/>
    </location>
</feature>
<feature type="compositionally biased region" description="Low complexity" evidence="1">
    <location>
        <begin position="3720"/>
        <end position="3734"/>
    </location>
</feature>
<feature type="compositionally biased region" description="Basic and acidic residues" evidence="1">
    <location>
        <begin position="3442"/>
        <end position="3456"/>
    </location>
</feature>
<feature type="region of interest" description="Disordered" evidence="1">
    <location>
        <begin position="1937"/>
        <end position="2068"/>
    </location>
</feature>
<sequence>MLASNQNSGLLRGLRCENRSNSTVPQKGSDATGSESEKSTRDLMQQSRHRVKEGNPLLGVAMGLNQTMRKKGTNSVMAEAGSCHSLSPSPSPEAPKYPLNGVNGEGGGRGASSPSGPSDFAKWRDRERAQRENGAASHPSREMLNELPSALLEERDAPDGLRSGMNDWAMARLLSEAERERDRDKEGAWASQHPLTGNSESDVSVLRYQNQELRRLVDQKDAQLSALMRLLAENCVMSEDGRAKLLAASMGGPLSASVGGVHNPPRGRASGGNGQFVRDRERERGSPDRRGGGMPTANGYPSFVPAASSSRPHAHGHIPGTEDVEREVPEGAEHINGGTAGVASPLGHHLRSPGRWGGRDEEGEDGVVGSGSPGGAGPVSGIPKLPPPAAMSLQTHPAAAAASGSAAVRGQPPMSFHSGGPVAGKQKSTIGGGAVKGGTQPVEAETLQSSPTRGGVATGGAGGASVAPQQRSGRGGDMGGREDEIDREREHNEFIGMGSPALSITSAAATAGDRDLIRGSAGVAGRGMMGGSSEWENEHEEEEEEEEDLDEEGPPHTHAVRASNGEPVQVQQLHTHAHTHGSLPASGGVDRPFAGTDTGPHVAVKTNRVDSGEAVASGDSERGLSEGSQGGEAEDGLGLDRAEADDGECGSRGVTLNDVLKVRGVSVSATAASNSSDSDVASASASASKRPVGGVAGGRVRRSISGSFTPERVTVNALHAHSSFYRMAEDSSVGAAGEGSHALNGFRGPEQERSAFAAAAAAASSLSTGAGPSRAFQQQQLQQQISARHAAIREGTNGPDEFLPFGQQAPKTSAVGGWKGYTVDASGRNGPSGAVSSAFATAEVLARTGGLARGLTSLQNDRGAEGDGRGATSAASVASTRGGSSTHLSLPSQAQHVRGKAPSELRSLPLGGCAKGGGGTEQTAPFAGPFARNFGSSAAPTGSNGAGGERERSSPSVIPHTTSVTAPHGLGLPSSDVVPPAASQQPVDENPVADSLHSPSLSLRPPPRLGQAQQQQGQVSVPATRDTSTGAVEVSAEAPALSQQAHQSQQPSLNAATATQTHQHQHLLQTQTDSADSTRRPVGGHAQQQQQAQLSASVPQQASASHTSIPQLHTGRERERDRDFGDSFQQHLPPQTQTRINASDDYARHVESVQEQLLATIRREKEQRDRMKERGLLIEREKEREREREKEMEREMIAAVGGRAPHASKTQHPAAENPTADEELSDPHQQPNNRPAQSADSVGAVNGDRDPTGSCGASDIRSHIARERGRVDRVGFGDEERERERDRAAATGSGNVGTRPPRATPGGAPSLQRDNSAASDAAVASEKENESLGGQEEEEEEPLMPLQSRRLLQGDNLSSASKDAKHGSAEMLMSFMDREGGRGRPRRSRDDSSLRAAKGSVQSEGACGQERDCLSISGSETLFSETAAGRLARYERKERGGGRGGSGDLPLTLPLSALKQTRQPFLPLSIGGSGGQQRERERKTGPGGGVGSMGAPPSGGAAQGQGGHGELRGTNSAEDIDRAMAQLDSLSSFLDSLVANDGGGKGKQQQQGGGAKERERERERRGEATGVAAAAGVGPPVHSSTAPSSLPWVSPPHTSRGSRPSSPAESRSGPMRARQQQQQGNEDRERAPADHHTSNGHAGAGREREKEMMGDNALQPQAPKSDAATDGGYSSSASAIDRRGTPGVRPPSSFQLPRGSSSGHPQASSSAARGRPQGSSLQHTLPPHLTSAPEGQQQSQTHDPSRHGGSLSHPSSSQMLKAPPPPPQGIALQLLHSQHHPHAQQRRLSLSVSGGEGSEAPGGGAATAAAAVATAAAVAAAAAAARQQRQTRDQAAIPVSVYATIDSLGTATSVRSPSVLSAHWERDRNTTAPTGAVLGGLAQLNGGGPIGLGRVGAGPLGANVSTTTGFTGPTHEVEADADALAPSLTASAAATVTVPRGHPPPTQPQQRLGAATLMAQQAQQQQQQQQQNESGSERERERERRSPLATFPQGGRMRERERERDELAEVADGSSIRSHQATVTTPCAGRSTDELRQLEERDGPSRAQPGPSAPGGGPGASTGAQFGSPSLHALVHSVQQQIEDNLDSSLLSQLGSGSDRDLSALIGSDLEALGIRGKLQHLRGVLNRYSELARMLAPPDSSPPPQQMPSSSSGAAGAHSRFPSSYPLPAGTVPEQPAQTGGGGGGQGQRQTNIDLSDPAVARLARLNMWGGGGGTTGVHREQQPAPSQTNRFPLQQPSNGGNGGTGNRSRQPQLNGQGGRGDSRSEDAQQLPAADSSPSNDREAAVASAALSRLGLTEDFFISSSRGEGRGGFASAHLLPFLNGMRRPSAAVSSAAATAGDGEVKDDRDDDEEDDSRGGFRGSEGAGGDENREPMTVEERLLAHVQMRGNGGAGRGAFLGESGRQMGSSERSTSGSAQAAVPAASLFRLSELSSSLQELLRLRGDLDHLSSSLQHGPFGIGGRDRDRHSIEGFPPSSVGARADGTDKTPSVSLSSFSIGVCPLGDSSASPPPAGLHSSTAAAAGKLQHRESPGAAVAAAMTSLPGEAHVRGEMDAAAGPPRAAVAAAVSAAAAAARLQSQQQRGVGGGTVGHPQKHAPLPVRISPQLARDEPVSAAAAAGAAANGGNIEHDCATASRRSGQDRDRDSCGGPAASSRQRDREGSGTERDRELSAQGGGERGAPPGGVLILAPHSAAVGGTGSYPAFPSPSGQTMLHYKSGFSTLPSGADRERDRDREQETEDAQRVDRERERDRDRVGREKRENAGVSATAPFPPPPLDPPACRSASWSPASSPLSPQLVHPPFSSPQTKHAIPVLGVQPVDTDKDIKVRGAYADPPMNVKESDRQSDASRDAEAVRRAMQAIPSSLGGVAAALSQGPGRAARAENFSQDGEKGSASPHSATEPGAACLSLSGNHLQDAGARGSSNPRGLLGSVAEATGGVGEPDGETDGVGGLEKHTSGFASAMSVAATGGGSEGGDFDLQELARVVHGGTQLNEDAYIARARAAGVRIFGATAEAPKSGGSYPLLSPAMSAGDNPEGPGAADRGEVDDEREEDGEETEDNVASLVCEDGDGEGDGDGNLSEKDKTEREVEEEEEEEREREDDRTAAQPGAERSVSVTPPVVPGSGALFDGIHTLETLKVQGEEVIRKALMDPLRVGQQGGPFLQGGLHQHQHSHTHSHSAAHGHSLGGPRGALGAGGGHLEADAAAPPFTRTPSAQAVPVSVSAPMQAALPTESTLSALGAITSSVGRLSAKQPPHGLAASGRAGASMWQQAMQQEQQAKQNQNAVDEETERATIEKFVRQNRETGGEEESAGRSVSAASVGGGERDSASDASRRRLVAEAEGSLGADGGAGRRQASGESDGGGRPSPAGGSASAAGASVAANVATSASLSASLSSHTLAARMENLPSSPAGEAEGAGAGVGHVMPLSRQRLSRAPSHNSSRDRGSERGKEIPPHSDAGASQGRGQPPRGLSEGLSERSNRSSEAGRAGLPDTPPLGPHPHALSTSLQPPPASSGVHGVIMSLAEFSSQEKNGGGKGGASGQGQRQAPPASGVQTVSVPPSIAGGAGAGACPSLQQLQAQAHTGEDPPPLTHAVSSSHKRRQQSGGNNSGGGDAGGGASASPRASIPPGMVMPVAVPHPDMSGGGGPPEEERERERGDRCRLATSSSCADADACAAAVGSSGLSTITRGALDPLRPPMDSSSGCVPAGSEDPTTAPAPSASGRNLPSSSSSTPPYPSGEGPEKTVDDLGGREGAVRSERETFPLPPTMIHNHLQQHKQQQQQHPHPEVGGRESDREREAETEQILNRVHHHHHVPPPPTHPHRGSTGVPLPLPPLPARSSSHLQPIVSSSLRGLPTDLRGLGDRLSEEATDTHESSSYDVTAPSSSSLHPPTATSSMTPVASLTPHPGQPPSPSPPSAGADSSLQQADTETERDDDGLATVRAVRGSPAAGADDDEEDTDAGWPEGPSPPHGEREDPGEDGRLSSSVLQSSRHRGMSAYLPEGQVTAVQTGSQNRYTAETAIVEEEMESHQREGSGGGGEGLLRGSSQQQQVCAEGETPEEEEEEISRGGGGGAADSSGAAFVRSF</sequence>
<feature type="compositionally biased region" description="Polar residues" evidence="1">
    <location>
        <begin position="954"/>
        <end position="965"/>
    </location>
</feature>
<gene>
    <name evidence="2" type="ORF">Cvel_18420</name>
</gene>
<evidence type="ECO:0000313" key="2">
    <source>
        <dbReference type="EMBL" id="CEM17292.1"/>
    </source>
</evidence>
<protein>
    <submittedName>
        <fullName evidence="2">Uncharacterized protein</fullName>
    </submittedName>
</protein>
<feature type="compositionally biased region" description="Acidic residues" evidence="1">
    <location>
        <begin position="3047"/>
        <end position="3061"/>
    </location>
</feature>
<feature type="region of interest" description="Disordered" evidence="1">
    <location>
        <begin position="2507"/>
        <end position="2532"/>
    </location>
</feature>
<feature type="region of interest" description="Disordered" evidence="1">
    <location>
        <begin position="2208"/>
        <end position="2287"/>
    </location>
</feature>
<feature type="region of interest" description="Disordered" evidence="1">
    <location>
        <begin position="333"/>
        <end position="501"/>
    </location>
</feature>
<reference evidence="2" key="1">
    <citation type="submission" date="2014-11" db="EMBL/GenBank/DDBJ databases">
        <authorList>
            <person name="Otto D Thomas"/>
            <person name="Naeem Raeece"/>
        </authorList>
    </citation>
    <scope>NUCLEOTIDE SEQUENCE</scope>
</reference>
<feature type="compositionally biased region" description="Basic and acidic residues" evidence="1">
    <location>
        <begin position="3973"/>
        <end position="3984"/>
    </location>
</feature>
<feature type="compositionally biased region" description="Low complexity" evidence="1">
    <location>
        <begin position="2781"/>
        <end position="2797"/>
    </location>
</feature>
<feature type="compositionally biased region" description="Basic residues" evidence="1">
    <location>
        <begin position="3171"/>
        <end position="3183"/>
    </location>
</feature>
<feature type="compositionally biased region" description="Basic and acidic residues" evidence="1">
    <location>
        <begin position="3786"/>
        <end position="3802"/>
    </location>
</feature>
<feature type="compositionally biased region" description="Polar residues" evidence="1">
    <location>
        <begin position="193"/>
        <end position="202"/>
    </location>
</feature>
<feature type="region of interest" description="Disordered" evidence="1">
    <location>
        <begin position="3680"/>
        <end position="4088"/>
    </location>
</feature>
<feature type="region of interest" description="Disordered" evidence="1">
    <location>
        <begin position="257"/>
        <end position="321"/>
    </location>
</feature>
<feature type="compositionally biased region" description="Basic and acidic residues" evidence="1">
    <location>
        <begin position="277"/>
        <end position="291"/>
    </location>
</feature>
<feature type="compositionally biased region" description="Polar residues" evidence="1">
    <location>
        <begin position="934"/>
        <end position="943"/>
    </location>
</feature>
<feature type="compositionally biased region" description="Low complexity" evidence="1">
    <location>
        <begin position="1568"/>
        <end position="1578"/>
    </location>
</feature>
<feature type="compositionally biased region" description="Polar residues" evidence="1">
    <location>
        <begin position="3840"/>
        <end position="3853"/>
    </location>
</feature>
<feature type="compositionally biased region" description="Basic and acidic residues" evidence="1">
    <location>
        <begin position="479"/>
        <end position="493"/>
    </location>
</feature>
<feature type="compositionally biased region" description="Basic and acidic residues" evidence="1">
    <location>
        <begin position="1166"/>
        <end position="1196"/>
    </location>
</feature>
<feature type="compositionally biased region" description="Gly residues" evidence="1">
    <location>
        <begin position="366"/>
        <end position="378"/>
    </location>
</feature>
<feature type="compositionally biased region" description="Basic and acidic residues" evidence="1">
    <location>
        <begin position="2841"/>
        <end position="2857"/>
    </location>
</feature>
<feature type="compositionally biased region" description="Polar residues" evidence="1">
    <location>
        <begin position="2015"/>
        <end position="2025"/>
    </location>
</feature>
<feature type="compositionally biased region" description="Low complexity" evidence="1">
    <location>
        <begin position="1959"/>
        <end position="1974"/>
    </location>
</feature>
<feature type="compositionally biased region" description="Low complexity" evidence="1">
    <location>
        <begin position="3368"/>
        <end position="3404"/>
    </location>
</feature>
<feature type="compositionally biased region" description="Polar residues" evidence="1">
    <location>
        <begin position="1596"/>
        <end position="1609"/>
    </location>
</feature>
<feature type="compositionally biased region" description="Gly residues" evidence="1">
    <location>
        <begin position="3609"/>
        <end position="3620"/>
    </location>
</feature>
<feature type="compositionally biased region" description="Basic and acidic residues" evidence="1">
    <location>
        <begin position="3742"/>
        <end position="3763"/>
    </location>
</feature>
<feature type="compositionally biased region" description="Polar residues" evidence="1">
    <location>
        <begin position="4008"/>
        <end position="4019"/>
    </location>
</feature>
<feature type="compositionally biased region" description="Acidic residues" evidence="1">
    <location>
        <begin position="3090"/>
        <end position="3101"/>
    </location>
</feature>
<feature type="region of interest" description="Disordered" evidence="1">
    <location>
        <begin position="3250"/>
        <end position="3668"/>
    </location>
</feature>
<feature type="region of interest" description="Disordered" evidence="1">
    <location>
        <begin position="670"/>
        <end position="698"/>
    </location>
</feature>
<feature type="compositionally biased region" description="Basic and acidic residues" evidence="1">
    <location>
        <begin position="1114"/>
        <end position="1125"/>
    </location>
</feature>
<feature type="compositionally biased region" description="Gly residues" evidence="1">
    <location>
        <begin position="1794"/>
        <end position="1804"/>
    </location>
</feature>
<feature type="compositionally biased region" description="Low complexity" evidence="1">
    <location>
        <begin position="3772"/>
        <end position="3785"/>
    </location>
</feature>
<feature type="compositionally biased region" description="Low complexity" evidence="1">
    <location>
        <begin position="3115"/>
        <end position="3124"/>
    </location>
</feature>
<feature type="compositionally biased region" description="Acidic residues" evidence="1">
    <location>
        <begin position="535"/>
        <end position="552"/>
    </location>
</feature>
<feature type="region of interest" description="Disordered" evidence="1">
    <location>
        <begin position="1536"/>
        <end position="1804"/>
    </location>
</feature>
<feature type="compositionally biased region" description="Gly residues" evidence="1">
    <location>
        <begin position="2675"/>
        <end position="2684"/>
    </location>
</feature>
<evidence type="ECO:0000256" key="1">
    <source>
        <dbReference type="SAM" id="MobiDB-lite"/>
    </source>
</evidence>
<proteinExistence type="predicted"/>
<feature type="compositionally biased region" description="Polar residues" evidence="1">
    <location>
        <begin position="3879"/>
        <end position="3903"/>
    </location>
</feature>
<feature type="compositionally biased region" description="Low complexity" evidence="1">
    <location>
        <begin position="1086"/>
        <end position="1105"/>
    </location>
</feature>
<feature type="region of interest" description="Disordered" evidence="1">
    <location>
        <begin position="857"/>
        <end position="1140"/>
    </location>
</feature>
<feature type="compositionally biased region" description="Low complexity" evidence="1">
    <location>
        <begin position="995"/>
        <end position="1023"/>
    </location>
</feature>
<feature type="compositionally biased region" description="Low complexity" evidence="1">
    <location>
        <begin position="1700"/>
        <end position="1712"/>
    </location>
</feature>
<feature type="region of interest" description="Disordered" evidence="1">
    <location>
        <begin position="177"/>
        <end position="202"/>
    </location>
</feature>
<feature type="region of interest" description="Disordered" evidence="1">
    <location>
        <begin position="3016"/>
        <end position="3124"/>
    </location>
</feature>
<feature type="region of interest" description="Disordered" evidence="1">
    <location>
        <begin position="2610"/>
        <end position="2689"/>
    </location>
</feature>
<feature type="compositionally biased region" description="Low complexity" evidence="1">
    <location>
        <begin position="4077"/>
        <end position="4088"/>
    </location>
</feature>
<feature type="compositionally biased region" description="Polar residues" evidence="1">
    <location>
        <begin position="2225"/>
        <end position="2239"/>
    </location>
</feature>
<feature type="compositionally biased region" description="Basic and acidic residues" evidence="1">
    <location>
        <begin position="2728"/>
        <end position="2764"/>
    </location>
</feature>
<dbReference type="PANTHER" id="PTHR34491:SF74">
    <property type="entry name" value="DUF4456 DOMAIN-CONTAINING PROTEIN"/>
    <property type="match status" value="1"/>
</dbReference>
<feature type="region of interest" description="Disordered" evidence="1">
    <location>
        <begin position="2870"/>
        <end position="2945"/>
    </location>
</feature>
<feature type="compositionally biased region" description="Basic and acidic residues" evidence="1">
    <location>
        <begin position="177"/>
        <end position="187"/>
    </location>
</feature>
<feature type="region of interest" description="Disordered" evidence="1">
    <location>
        <begin position="1166"/>
        <end position="1524"/>
    </location>
</feature>
<feature type="compositionally biased region" description="Polar residues" evidence="1">
    <location>
        <begin position="1127"/>
        <end position="1140"/>
    </location>
</feature>
<feature type="compositionally biased region" description="Basic and acidic residues" evidence="1">
    <location>
        <begin position="1555"/>
        <end position="1567"/>
    </location>
</feature>
<feature type="compositionally biased region" description="Low complexity" evidence="1">
    <location>
        <begin position="3272"/>
        <end position="3287"/>
    </location>
</feature>
<feature type="compositionally biased region" description="Low complexity" evidence="1">
    <location>
        <begin position="2616"/>
        <end position="2628"/>
    </location>
</feature>
<feature type="compositionally biased region" description="Polar residues" evidence="1">
    <location>
        <begin position="1733"/>
        <end position="1742"/>
    </location>
</feature>
<feature type="compositionally biased region" description="Polar residues" evidence="1">
    <location>
        <begin position="19"/>
        <end position="34"/>
    </location>
</feature>
<feature type="compositionally biased region" description="Low complexity" evidence="1">
    <location>
        <begin position="1055"/>
        <end position="1072"/>
    </location>
</feature>
<dbReference type="PANTHER" id="PTHR34491">
    <property type="entry name" value="A-TYPE INCLUSION PROTEIN, PUTATIVE-RELATED"/>
    <property type="match status" value="1"/>
</dbReference>
<feature type="compositionally biased region" description="Basic and acidic residues" evidence="1">
    <location>
        <begin position="1975"/>
        <end position="1986"/>
    </location>
</feature>
<feature type="compositionally biased region" description="Gly residues" evidence="1">
    <location>
        <begin position="1541"/>
        <end position="1554"/>
    </location>
</feature>
<feature type="compositionally biased region" description="Basic and acidic residues" evidence="1">
    <location>
        <begin position="1625"/>
        <end position="1637"/>
    </location>
</feature>
<feature type="compositionally biased region" description="Basic and acidic residues" evidence="1">
    <location>
        <begin position="3862"/>
        <end position="3878"/>
    </location>
</feature>
<feature type="compositionally biased region" description="Basic and acidic residues" evidence="1">
    <location>
        <begin position="3326"/>
        <end position="3341"/>
    </location>
</feature>
<feature type="compositionally biased region" description="Polar residues" evidence="1">
    <location>
        <begin position="2406"/>
        <end position="2418"/>
    </location>
</feature>
<feature type="compositionally biased region" description="Basic and acidic residues" evidence="1">
    <location>
        <begin position="3293"/>
        <end position="3308"/>
    </location>
</feature>
<feature type="compositionally biased region" description="Gly residues" evidence="1">
    <location>
        <begin position="3187"/>
        <end position="3201"/>
    </location>
</feature>
<feature type="region of interest" description="Disordered" evidence="1">
    <location>
        <begin position="1"/>
        <end position="143"/>
    </location>
</feature>
<feature type="compositionally biased region" description="Basic and acidic residues" evidence="1">
    <location>
        <begin position="1432"/>
        <end position="1441"/>
    </location>
</feature>
<feature type="compositionally biased region" description="Gly residues" evidence="1">
    <location>
        <begin position="3534"/>
        <end position="3543"/>
    </location>
</feature>
<feature type="compositionally biased region" description="Polar residues" evidence="1">
    <location>
        <begin position="873"/>
        <end position="895"/>
    </location>
</feature>
<feature type="region of interest" description="Disordered" evidence="1">
    <location>
        <begin position="2714"/>
        <end position="2857"/>
    </location>
</feature>
<name>A0A0G4FRL7_9ALVE</name>
<feature type="compositionally biased region" description="Basic and acidic residues" evidence="1">
    <location>
        <begin position="121"/>
        <end position="131"/>
    </location>
</feature>
<feature type="compositionally biased region" description="Low complexity" evidence="1">
    <location>
        <begin position="398"/>
        <end position="407"/>
    </location>
</feature>
<organism evidence="2">
    <name type="scientific">Chromera velia CCMP2878</name>
    <dbReference type="NCBI Taxonomy" id="1169474"/>
    <lineage>
        <taxon>Eukaryota</taxon>
        <taxon>Sar</taxon>
        <taxon>Alveolata</taxon>
        <taxon>Colpodellida</taxon>
        <taxon>Chromeraceae</taxon>
        <taxon>Chromera</taxon>
    </lineage>
</organism>
<feature type="compositionally biased region" description="Basic and acidic residues" evidence="1">
    <location>
        <begin position="1260"/>
        <end position="1288"/>
    </location>
</feature>
<feature type="compositionally biased region" description="Gly residues" evidence="1">
    <location>
        <begin position="2360"/>
        <end position="2369"/>
    </location>
</feature>
<feature type="compositionally biased region" description="Basic and acidic residues" evidence="1">
    <location>
        <begin position="1996"/>
        <end position="2007"/>
    </location>
</feature>
<feature type="compositionally biased region" description="Basic and acidic residues" evidence="1">
    <location>
        <begin position="2031"/>
        <end position="2044"/>
    </location>
</feature>
<accession>A0A0G4FRL7</accession>
<feature type="compositionally biased region" description="Polar residues" evidence="1">
    <location>
        <begin position="1227"/>
        <end position="1240"/>
    </location>
</feature>
<feature type="compositionally biased region" description="Pro residues" evidence="1">
    <location>
        <begin position="3909"/>
        <end position="3918"/>
    </location>
</feature>
<feature type="region of interest" description="Disordered" evidence="1">
    <location>
        <begin position="520"/>
        <end position="652"/>
    </location>
</feature>
<feature type="region of interest" description="Disordered" evidence="1">
    <location>
        <begin position="2580"/>
        <end position="2599"/>
    </location>
</feature>
<feature type="region of interest" description="Disordered" evidence="1">
    <location>
        <begin position="2458"/>
        <end position="2490"/>
    </location>
</feature>
<feature type="compositionally biased region" description="Polar residues" evidence="1">
    <location>
        <begin position="1041"/>
        <end position="1054"/>
    </location>
</feature>
<dbReference type="EMBL" id="CDMZ01000578">
    <property type="protein sequence ID" value="CEM17292.1"/>
    <property type="molecule type" value="Genomic_DNA"/>
</dbReference>
<feature type="region of interest" description="Disordered" evidence="1">
    <location>
        <begin position="2393"/>
        <end position="2418"/>
    </location>
</feature>